<proteinExistence type="predicted"/>
<comment type="caution">
    <text evidence="1">The sequence shown here is derived from an EMBL/GenBank/DDBJ whole genome shotgun (WGS) entry which is preliminary data.</text>
</comment>
<name>A0A059FW72_9PROT</name>
<dbReference type="Proteomes" id="UP000025171">
    <property type="component" value="Unassembled WGS sequence"/>
</dbReference>
<gene>
    <name evidence="1" type="ORF">HJO_04935</name>
</gene>
<accession>A0A059FW72</accession>
<protein>
    <submittedName>
        <fullName evidence="1">Uncharacterized protein</fullName>
    </submittedName>
</protein>
<evidence type="ECO:0000313" key="1">
    <source>
        <dbReference type="EMBL" id="KCZ94693.1"/>
    </source>
</evidence>
<reference evidence="1 2" key="1">
    <citation type="journal article" date="2014" name="Antonie Van Leeuwenhoek">
        <title>Hyphomonas beringensis sp. nov. and Hyphomonas chukchiensis sp. nov., isolated from surface seawater of the Bering Sea and Chukchi Sea.</title>
        <authorList>
            <person name="Li C."/>
            <person name="Lai Q."/>
            <person name="Li G."/>
            <person name="Dong C."/>
            <person name="Wang J."/>
            <person name="Liao Y."/>
            <person name="Shao Z."/>
        </authorList>
    </citation>
    <scope>NUCLEOTIDE SEQUENCE [LARGE SCALE GENOMIC DNA]</scope>
    <source>
        <strain evidence="1 2">MHS-2</strain>
    </source>
</reference>
<dbReference type="EMBL" id="ARYK01000001">
    <property type="protein sequence ID" value="KCZ94693.1"/>
    <property type="molecule type" value="Genomic_DNA"/>
</dbReference>
<sequence>MEPLHWIGGQVEFEYNPRIEAYDVSDYHASSEMTNPWGDAGLMRSRLQYSLEMAFGSWRA</sequence>
<keyword evidence="2" id="KW-1185">Reference proteome</keyword>
<dbReference type="AlphaFoldDB" id="A0A059FW72"/>
<organism evidence="1 2">
    <name type="scientific">Hyphomonas johnsonii MHS-2</name>
    <dbReference type="NCBI Taxonomy" id="1280950"/>
    <lineage>
        <taxon>Bacteria</taxon>
        <taxon>Pseudomonadati</taxon>
        <taxon>Pseudomonadota</taxon>
        <taxon>Alphaproteobacteria</taxon>
        <taxon>Hyphomonadales</taxon>
        <taxon>Hyphomonadaceae</taxon>
        <taxon>Hyphomonas</taxon>
    </lineage>
</organism>
<evidence type="ECO:0000313" key="2">
    <source>
        <dbReference type="Proteomes" id="UP000025171"/>
    </source>
</evidence>